<dbReference type="InterPro" id="IPR037523">
    <property type="entry name" value="VOC_core"/>
</dbReference>
<sequence>MIVGVDHIGLATTDPLRVGEFLGALGLSRIDGGTADDYGVACEFWRGPDRSIGTDIEIVSPARDGSAIDSRLTGQGAGLYHIAFVVDDVRAELRRLRGLGLSPVDAEPCRGARPGMKVAFMYVPRPASFLVELVEYGPAKRENSV</sequence>
<comment type="caution">
    <text evidence="3">The sequence shown here is derived from an EMBL/GenBank/DDBJ whole genome shotgun (WGS) entry which is preliminary data.</text>
</comment>
<keyword evidence="1" id="KW-0479">Metal-binding</keyword>
<gene>
    <name evidence="3" type="ORF">GCM10022419_081760</name>
</gene>
<dbReference type="RefSeq" id="WP_345570533.1">
    <property type="nucleotide sequence ID" value="NZ_BAABDQ010000023.1"/>
</dbReference>
<name>A0ABP6YPS8_9ACTN</name>
<dbReference type="SUPFAM" id="SSF54593">
    <property type="entry name" value="Glyoxalase/Bleomycin resistance protein/Dihydroxybiphenyl dioxygenase"/>
    <property type="match status" value="1"/>
</dbReference>
<organism evidence="3 4">
    <name type="scientific">Nonomuraea rosea</name>
    <dbReference type="NCBI Taxonomy" id="638574"/>
    <lineage>
        <taxon>Bacteria</taxon>
        <taxon>Bacillati</taxon>
        <taxon>Actinomycetota</taxon>
        <taxon>Actinomycetes</taxon>
        <taxon>Streptosporangiales</taxon>
        <taxon>Streptosporangiaceae</taxon>
        <taxon>Nonomuraea</taxon>
    </lineage>
</organism>
<dbReference type="Pfam" id="PF13669">
    <property type="entry name" value="Glyoxalase_4"/>
    <property type="match status" value="1"/>
</dbReference>
<dbReference type="PANTHER" id="PTHR43048:SF3">
    <property type="entry name" value="METHYLMALONYL-COA EPIMERASE, MITOCHONDRIAL"/>
    <property type="match status" value="1"/>
</dbReference>
<reference evidence="4" key="1">
    <citation type="journal article" date="2019" name="Int. J. Syst. Evol. Microbiol.">
        <title>The Global Catalogue of Microorganisms (GCM) 10K type strain sequencing project: providing services to taxonomists for standard genome sequencing and annotation.</title>
        <authorList>
            <consortium name="The Broad Institute Genomics Platform"/>
            <consortium name="The Broad Institute Genome Sequencing Center for Infectious Disease"/>
            <person name="Wu L."/>
            <person name="Ma J."/>
        </authorList>
    </citation>
    <scope>NUCLEOTIDE SEQUENCE [LARGE SCALE GENOMIC DNA]</scope>
    <source>
        <strain evidence="4">JCM 17326</strain>
    </source>
</reference>
<evidence type="ECO:0000313" key="4">
    <source>
        <dbReference type="Proteomes" id="UP001500630"/>
    </source>
</evidence>
<accession>A0ABP6YPS8</accession>
<dbReference type="PROSITE" id="PS51819">
    <property type="entry name" value="VOC"/>
    <property type="match status" value="1"/>
</dbReference>
<keyword evidence="4" id="KW-1185">Reference proteome</keyword>
<proteinExistence type="predicted"/>
<evidence type="ECO:0000256" key="1">
    <source>
        <dbReference type="ARBA" id="ARBA00022723"/>
    </source>
</evidence>
<dbReference type="EMBL" id="BAABDQ010000023">
    <property type="protein sequence ID" value="GAA3587194.1"/>
    <property type="molecule type" value="Genomic_DNA"/>
</dbReference>
<dbReference type="InterPro" id="IPR051785">
    <property type="entry name" value="MMCE/EMCE_epimerase"/>
</dbReference>
<dbReference type="PANTHER" id="PTHR43048">
    <property type="entry name" value="METHYLMALONYL-COA EPIMERASE"/>
    <property type="match status" value="1"/>
</dbReference>
<protein>
    <recommendedName>
        <fullName evidence="2">VOC domain-containing protein</fullName>
    </recommendedName>
</protein>
<evidence type="ECO:0000313" key="3">
    <source>
        <dbReference type="EMBL" id="GAA3587194.1"/>
    </source>
</evidence>
<dbReference type="Proteomes" id="UP001500630">
    <property type="component" value="Unassembled WGS sequence"/>
</dbReference>
<dbReference type="InterPro" id="IPR029068">
    <property type="entry name" value="Glyas_Bleomycin-R_OHBP_Dase"/>
</dbReference>
<feature type="domain" description="VOC" evidence="2">
    <location>
        <begin position="4"/>
        <end position="136"/>
    </location>
</feature>
<evidence type="ECO:0000259" key="2">
    <source>
        <dbReference type="PROSITE" id="PS51819"/>
    </source>
</evidence>
<dbReference type="Gene3D" id="3.10.180.10">
    <property type="entry name" value="2,3-Dihydroxybiphenyl 1,2-Dioxygenase, domain 1"/>
    <property type="match status" value="1"/>
</dbReference>